<dbReference type="KEGG" id="ker:91100559"/>
<dbReference type="EMBL" id="CP144089">
    <property type="protein sequence ID" value="WWD03699.1"/>
    <property type="molecule type" value="Genomic_DNA"/>
</dbReference>
<name>A0AAX4KBZ8_9TREE</name>
<feature type="region of interest" description="Disordered" evidence="1">
    <location>
        <begin position="71"/>
        <end position="90"/>
    </location>
</feature>
<evidence type="ECO:0000313" key="3">
    <source>
        <dbReference type="Proteomes" id="UP001358614"/>
    </source>
</evidence>
<dbReference type="RefSeq" id="XP_066081666.1">
    <property type="nucleotide sequence ID" value="XM_066225569.1"/>
</dbReference>
<accession>A0AAX4KBZ8</accession>
<sequence>MPLTLLHLSDEIIRNIAYYVHLDNAIPIPSFNPHWANFKDEIDPANQKDYIAFRSSCKRIRELCPGCERSNQKDGYRYRSTRSTERQRTG</sequence>
<dbReference type="Proteomes" id="UP001358614">
    <property type="component" value="Chromosome 1"/>
</dbReference>
<evidence type="ECO:0000256" key="1">
    <source>
        <dbReference type="SAM" id="MobiDB-lite"/>
    </source>
</evidence>
<keyword evidence="3" id="KW-1185">Reference proteome</keyword>
<gene>
    <name evidence="2" type="ORF">V865_001755</name>
</gene>
<proteinExistence type="predicted"/>
<protein>
    <submittedName>
        <fullName evidence="2">Uncharacterized protein</fullName>
    </submittedName>
</protein>
<reference evidence="2 3" key="1">
    <citation type="submission" date="2024-01" db="EMBL/GenBank/DDBJ databases">
        <title>Comparative genomics of Cryptococcus and Kwoniella reveals pathogenesis evolution and contrasting modes of karyotype evolution via chromosome fusion or intercentromeric recombination.</title>
        <authorList>
            <person name="Coelho M.A."/>
            <person name="David-Palma M."/>
            <person name="Shea T."/>
            <person name="Bowers K."/>
            <person name="McGinley-Smith S."/>
            <person name="Mohammad A.W."/>
            <person name="Gnirke A."/>
            <person name="Yurkov A.M."/>
            <person name="Nowrousian M."/>
            <person name="Sun S."/>
            <person name="Cuomo C.A."/>
            <person name="Heitman J."/>
        </authorList>
    </citation>
    <scope>NUCLEOTIDE SEQUENCE [LARGE SCALE GENOMIC DNA]</scope>
    <source>
        <strain evidence="2 3">PYCC6329</strain>
    </source>
</reference>
<dbReference type="GeneID" id="91100559"/>
<organism evidence="2 3">
    <name type="scientific">Kwoniella europaea PYCC6329</name>
    <dbReference type="NCBI Taxonomy" id="1423913"/>
    <lineage>
        <taxon>Eukaryota</taxon>
        <taxon>Fungi</taxon>
        <taxon>Dikarya</taxon>
        <taxon>Basidiomycota</taxon>
        <taxon>Agaricomycotina</taxon>
        <taxon>Tremellomycetes</taxon>
        <taxon>Tremellales</taxon>
        <taxon>Cryptococcaceae</taxon>
        <taxon>Kwoniella</taxon>
    </lineage>
</organism>
<evidence type="ECO:0000313" key="2">
    <source>
        <dbReference type="EMBL" id="WWD03699.1"/>
    </source>
</evidence>
<dbReference type="AlphaFoldDB" id="A0AAX4KBZ8"/>